<organism evidence="1 2">
    <name type="scientific">Solanum commersonii</name>
    <name type="common">Commerson's wild potato</name>
    <name type="synonym">Commerson's nightshade</name>
    <dbReference type="NCBI Taxonomy" id="4109"/>
    <lineage>
        <taxon>Eukaryota</taxon>
        <taxon>Viridiplantae</taxon>
        <taxon>Streptophyta</taxon>
        <taxon>Embryophyta</taxon>
        <taxon>Tracheophyta</taxon>
        <taxon>Spermatophyta</taxon>
        <taxon>Magnoliopsida</taxon>
        <taxon>eudicotyledons</taxon>
        <taxon>Gunneridae</taxon>
        <taxon>Pentapetalae</taxon>
        <taxon>asterids</taxon>
        <taxon>lamiids</taxon>
        <taxon>Solanales</taxon>
        <taxon>Solanaceae</taxon>
        <taxon>Solanoideae</taxon>
        <taxon>Solaneae</taxon>
        <taxon>Solanum</taxon>
    </lineage>
</organism>
<evidence type="ECO:0000313" key="2">
    <source>
        <dbReference type="Proteomes" id="UP000824120"/>
    </source>
</evidence>
<comment type="caution">
    <text evidence="1">The sequence shown here is derived from an EMBL/GenBank/DDBJ whole genome shotgun (WGS) entry which is preliminary data.</text>
</comment>
<protein>
    <submittedName>
        <fullName evidence="1">Uncharacterized protein</fullName>
    </submittedName>
</protein>
<reference evidence="1 2" key="1">
    <citation type="submission" date="2020-09" db="EMBL/GenBank/DDBJ databases">
        <title>De no assembly of potato wild relative species, Solanum commersonii.</title>
        <authorList>
            <person name="Cho K."/>
        </authorList>
    </citation>
    <scope>NUCLEOTIDE SEQUENCE [LARGE SCALE GENOMIC DNA]</scope>
    <source>
        <strain evidence="1">LZ3.2</strain>
        <tissue evidence="1">Leaf</tissue>
    </source>
</reference>
<sequence length="81" mass="9188">MVGRGECKCLTTRGQWFQENELKEEVGERRSKNEGREAGECTTREHLRVAELIRVCRKGTPLNSGVHDGSASRRGFTRVQL</sequence>
<dbReference type="AlphaFoldDB" id="A0A9J5Z1T4"/>
<evidence type="ECO:0000313" key="1">
    <source>
        <dbReference type="EMBL" id="KAG5605046.1"/>
    </source>
</evidence>
<name>A0A9J5Z1T4_SOLCO</name>
<dbReference type="EMBL" id="JACXVP010000005">
    <property type="protein sequence ID" value="KAG5605046.1"/>
    <property type="molecule type" value="Genomic_DNA"/>
</dbReference>
<gene>
    <name evidence="1" type="ORF">H5410_026538</name>
</gene>
<proteinExistence type="predicted"/>
<dbReference type="Proteomes" id="UP000824120">
    <property type="component" value="Chromosome 5"/>
</dbReference>
<keyword evidence="2" id="KW-1185">Reference proteome</keyword>
<accession>A0A9J5Z1T4</accession>